<feature type="transmembrane region" description="Helical" evidence="8">
    <location>
        <begin position="678"/>
        <end position="696"/>
    </location>
</feature>
<dbReference type="GO" id="GO:0005886">
    <property type="term" value="C:plasma membrane"/>
    <property type="evidence" value="ECO:0007669"/>
    <property type="project" value="TreeGrafter"/>
</dbReference>
<dbReference type="EMBL" id="MU005959">
    <property type="protein sequence ID" value="KAF2863830.1"/>
    <property type="molecule type" value="Genomic_DNA"/>
</dbReference>
<dbReference type="OrthoDB" id="2150324at2759"/>
<evidence type="ECO:0000256" key="6">
    <source>
        <dbReference type="ARBA" id="ARBA00023136"/>
    </source>
</evidence>
<feature type="transmembrane region" description="Helical" evidence="8">
    <location>
        <begin position="477"/>
        <end position="502"/>
    </location>
</feature>
<evidence type="ECO:0000256" key="8">
    <source>
        <dbReference type="SAM" id="Phobius"/>
    </source>
</evidence>
<reference evidence="12" key="1">
    <citation type="journal article" date="2020" name="Stud. Mycol.">
        <title>101 Dothideomycetes genomes: a test case for predicting lifestyles and emergence of pathogens.</title>
        <authorList>
            <person name="Haridas S."/>
            <person name="Albert R."/>
            <person name="Binder M."/>
            <person name="Bloem J."/>
            <person name="Labutti K."/>
            <person name="Salamov A."/>
            <person name="Andreopoulos B."/>
            <person name="Baker S."/>
            <person name="Barry K."/>
            <person name="Bills G."/>
            <person name="Bluhm B."/>
            <person name="Cannon C."/>
            <person name="Castanera R."/>
            <person name="Culley D."/>
            <person name="Daum C."/>
            <person name="Ezra D."/>
            <person name="Gonzalez J."/>
            <person name="Henrissat B."/>
            <person name="Kuo A."/>
            <person name="Liang C."/>
            <person name="Lipzen A."/>
            <person name="Lutzoni F."/>
            <person name="Magnuson J."/>
            <person name="Mondo S."/>
            <person name="Nolan M."/>
            <person name="Ohm R."/>
            <person name="Pangilinan J."/>
            <person name="Park H.-J."/>
            <person name="Ramirez L."/>
            <person name="Alfaro M."/>
            <person name="Sun H."/>
            <person name="Tritt A."/>
            <person name="Yoshinaga Y."/>
            <person name="Zwiers L.-H."/>
            <person name="Turgeon B."/>
            <person name="Goodwin S."/>
            <person name="Spatafora J."/>
            <person name="Crous P."/>
            <person name="Grigoriev I."/>
        </authorList>
    </citation>
    <scope>NUCLEOTIDE SEQUENCE</scope>
    <source>
        <strain evidence="12">CBS 480.64</strain>
    </source>
</reference>
<evidence type="ECO:0000256" key="3">
    <source>
        <dbReference type="ARBA" id="ARBA00022448"/>
    </source>
</evidence>
<feature type="region of interest" description="Disordered" evidence="7">
    <location>
        <begin position="832"/>
        <end position="887"/>
    </location>
</feature>
<dbReference type="Pfam" id="PF14703">
    <property type="entry name" value="PHM7_cyt"/>
    <property type="match status" value="1"/>
</dbReference>
<evidence type="ECO:0000259" key="9">
    <source>
        <dbReference type="Pfam" id="PF02714"/>
    </source>
</evidence>
<dbReference type="InterPro" id="IPR045122">
    <property type="entry name" value="Csc1-like"/>
</dbReference>
<feature type="transmembrane region" description="Helical" evidence="8">
    <location>
        <begin position="119"/>
        <end position="143"/>
    </location>
</feature>
<evidence type="ECO:0000256" key="7">
    <source>
        <dbReference type="SAM" id="MobiDB-lite"/>
    </source>
</evidence>
<sequence length="929" mass="104922">MSQPAVPCDGDDPSCEFLRLIASPWSSSLYNTAFAASLISSAALTLAIALIFCLLRPFNTDVYAPRSKYTDSKHAPPPVNKGLFDWIPPLIRVSEQEMVETVGLDAALFMRFTHMLRTLFLALSVVGCGILIPVNLLAANSTANGVTFFLRLTPQYMYGQRAFWAYVVVAYLFNFIICASLWVNYRAVLRLRRAYFEDSDYQRSLHARTLLLTDIPKDRRTDDGIVRLTESIPVPADHPPRAAIARNVKDLPDMIHEHDKTVRELESILAKYLKNPDRLPSKRPTIKAKDGGSSRQVDAIDYLTTRIAELEKNIKGVRESVDMRNALSYGFASYATIGEAHAKAYAARSNGPEGTIVRLAPRPTALVWKNLPLLKSERRRRNIVNNLWVSVLTLLWVIPNVLIAVFLSNLAHLGLLWKAFQTSLFAHPTWWGIVQGILSPALTTAFYYFLPAIFRKLCVNAGDVTKTSRERHVMQKLYSFFVFNNFIVFSVFSCIFGYVAAIAKASREGGNVWKAMEQQHPLNTIVITLCQISPYWVSWLLQRNIGTAVDLSQALRLFQASIYRRFFSPTPRELIEMSAPQPFDYAGYYHYFLFYSTVAVSVGVLQPLALPVTALYFFIDSFLKKYLLLYVFITKYESGGMFWRALFNRMLVCTFLGNVVVALLVATQGAGQGANWSMLAAMGPLPLLLIAFKIYCRHTYDDAIHYYQKGKMAGETDGEGRKRKGDRVGFRFGHPVLYKPLITPMVSAKAKYILRDIYRGRTSADGEMLASSYNDVYLDAMDSRQPGQAAGRVQMNTPFEIVAEHEMDYEHQKYRPEFGGREDSMSILTSTLTRDSEDSLSQSRSASRHRPQPARRTNTDASGGETEYPIGYHTPALRDQSPDSSDWRLIGGAVREQSSREGLVSREGLMRADSYAISEEDCDRKERWR</sequence>
<evidence type="ECO:0000313" key="12">
    <source>
        <dbReference type="EMBL" id="KAF2863830.1"/>
    </source>
</evidence>
<evidence type="ECO:0000259" key="10">
    <source>
        <dbReference type="Pfam" id="PF13967"/>
    </source>
</evidence>
<dbReference type="AlphaFoldDB" id="A0A6A7C8R2"/>
<dbReference type="Proteomes" id="UP000799421">
    <property type="component" value="Unassembled WGS sequence"/>
</dbReference>
<dbReference type="Pfam" id="PF02714">
    <property type="entry name" value="RSN1_7TM"/>
    <property type="match status" value="1"/>
</dbReference>
<feature type="transmembrane region" description="Helical" evidence="8">
    <location>
        <begin position="614"/>
        <end position="633"/>
    </location>
</feature>
<feature type="transmembrane region" description="Helical" evidence="8">
    <location>
        <begin position="33"/>
        <end position="55"/>
    </location>
</feature>
<accession>A0A6A7C8R2</accession>
<dbReference type="InterPro" id="IPR027815">
    <property type="entry name" value="CSC1/OSCA1-like_cyt"/>
</dbReference>
<feature type="domain" description="CSC1/OSCA1-like 7TM region" evidence="9">
    <location>
        <begin position="381"/>
        <end position="664"/>
    </location>
</feature>
<feature type="domain" description="CSC1/OSCA1-like cytosolic" evidence="11">
    <location>
        <begin position="207"/>
        <end position="370"/>
    </location>
</feature>
<dbReference type="InterPro" id="IPR003864">
    <property type="entry name" value="CSC1/OSCA1-like_7TM"/>
</dbReference>
<feature type="compositionally biased region" description="Polar residues" evidence="7">
    <location>
        <begin position="832"/>
        <end position="845"/>
    </location>
</feature>
<proteinExistence type="inferred from homology"/>
<dbReference type="InterPro" id="IPR032880">
    <property type="entry name" value="CSC1/OSCA1-like_N"/>
</dbReference>
<dbReference type="PANTHER" id="PTHR13018:SF149">
    <property type="entry name" value="DOMAIN PROTEIN, PUTATIVE (AFU_ORTHOLOGUE AFUA_3G11660)-RELATED"/>
    <property type="match status" value="1"/>
</dbReference>
<evidence type="ECO:0000256" key="2">
    <source>
        <dbReference type="ARBA" id="ARBA00007779"/>
    </source>
</evidence>
<dbReference type="GO" id="GO:0005227">
    <property type="term" value="F:calcium-activated cation channel activity"/>
    <property type="evidence" value="ECO:0007669"/>
    <property type="project" value="InterPro"/>
</dbReference>
<keyword evidence="4 8" id="KW-0812">Transmembrane</keyword>
<feature type="transmembrane region" description="Helical" evidence="8">
    <location>
        <begin position="588"/>
        <end position="608"/>
    </location>
</feature>
<dbReference type="PANTHER" id="PTHR13018">
    <property type="entry name" value="PROBABLE MEMBRANE PROTEIN DUF221-RELATED"/>
    <property type="match status" value="1"/>
</dbReference>
<feature type="transmembrane region" description="Helical" evidence="8">
    <location>
        <begin position="163"/>
        <end position="183"/>
    </location>
</feature>
<gene>
    <name evidence="12" type="ORF">K470DRAFT_261822</name>
</gene>
<feature type="transmembrane region" description="Helical" evidence="8">
    <location>
        <begin position="387"/>
        <end position="410"/>
    </location>
</feature>
<evidence type="ECO:0000256" key="1">
    <source>
        <dbReference type="ARBA" id="ARBA00004141"/>
    </source>
</evidence>
<evidence type="ECO:0000256" key="4">
    <source>
        <dbReference type="ARBA" id="ARBA00022692"/>
    </source>
</evidence>
<comment type="similarity">
    <text evidence="2">Belongs to the CSC1 (TC 1.A.17) family.</text>
</comment>
<name>A0A6A7C8R2_9PEZI</name>
<feature type="transmembrane region" description="Helical" evidence="8">
    <location>
        <begin position="430"/>
        <end position="450"/>
    </location>
</feature>
<organism evidence="12 13">
    <name type="scientific">Piedraia hortae CBS 480.64</name>
    <dbReference type="NCBI Taxonomy" id="1314780"/>
    <lineage>
        <taxon>Eukaryota</taxon>
        <taxon>Fungi</taxon>
        <taxon>Dikarya</taxon>
        <taxon>Ascomycota</taxon>
        <taxon>Pezizomycotina</taxon>
        <taxon>Dothideomycetes</taxon>
        <taxon>Dothideomycetidae</taxon>
        <taxon>Capnodiales</taxon>
        <taxon>Piedraiaceae</taxon>
        <taxon>Piedraia</taxon>
    </lineage>
</organism>
<keyword evidence="3" id="KW-0813">Transport</keyword>
<protein>
    <submittedName>
        <fullName evidence="12">DUF221-domain-containing protein</fullName>
    </submittedName>
</protein>
<feature type="transmembrane region" description="Helical" evidence="8">
    <location>
        <begin position="522"/>
        <end position="541"/>
    </location>
</feature>
<keyword evidence="6 8" id="KW-0472">Membrane</keyword>
<dbReference type="Pfam" id="PF13967">
    <property type="entry name" value="RSN1_TM"/>
    <property type="match status" value="1"/>
</dbReference>
<feature type="domain" description="CSC1/OSCA1-like N-terminal transmembrane" evidence="10">
    <location>
        <begin position="33"/>
        <end position="182"/>
    </location>
</feature>
<keyword evidence="5 8" id="KW-1133">Transmembrane helix</keyword>
<evidence type="ECO:0000256" key="5">
    <source>
        <dbReference type="ARBA" id="ARBA00022989"/>
    </source>
</evidence>
<evidence type="ECO:0000313" key="13">
    <source>
        <dbReference type="Proteomes" id="UP000799421"/>
    </source>
</evidence>
<comment type="subcellular location">
    <subcellularLocation>
        <location evidence="1">Membrane</location>
        <topology evidence="1">Multi-pass membrane protein</topology>
    </subcellularLocation>
</comment>
<feature type="transmembrane region" description="Helical" evidence="8">
    <location>
        <begin position="645"/>
        <end position="666"/>
    </location>
</feature>
<keyword evidence="13" id="KW-1185">Reference proteome</keyword>
<evidence type="ECO:0000259" key="11">
    <source>
        <dbReference type="Pfam" id="PF14703"/>
    </source>
</evidence>